<comment type="caution">
    <text evidence="2">The sequence shown here is derived from an EMBL/GenBank/DDBJ whole genome shotgun (WGS) entry which is preliminary data.</text>
</comment>
<keyword evidence="1" id="KW-0732">Signal</keyword>
<organism evidence="2 3">
    <name type="scientific">Tritrichomonas musculus</name>
    <dbReference type="NCBI Taxonomy" id="1915356"/>
    <lineage>
        <taxon>Eukaryota</taxon>
        <taxon>Metamonada</taxon>
        <taxon>Parabasalia</taxon>
        <taxon>Tritrichomonadida</taxon>
        <taxon>Tritrichomonadidae</taxon>
        <taxon>Tritrichomonas</taxon>
    </lineage>
</organism>
<accession>A0ABR2KYF9</accession>
<feature type="signal peptide" evidence="1">
    <location>
        <begin position="1"/>
        <end position="15"/>
    </location>
</feature>
<name>A0ABR2KYF9_9EUKA</name>
<evidence type="ECO:0000256" key="1">
    <source>
        <dbReference type="SAM" id="SignalP"/>
    </source>
</evidence>
<protein>
    <recommendedName>
        <fullName evidence="4">Thioredoxin domain-containing protein</fullName>
    </recommendedName>
</protein>
<proteinExistence type="predicted"/>
<feature type="chain" id="PRO_5045044272" description="Thioredoxin domain-containing protein" evidence="1">
    <location>
        <begin position="16"/>
        <end position="348"/>
    </location>
</feature>
<evidence type="ECO:0000313" key="2">
    <source>
        <dbReference type="EMBL" id="KAK8895055.1"/>
    </source>
</evidence>
<evidence type="ECO:0000313" key="3">
    <source>
        <dbReference type="Proteomes" id="UP001470230"/>
    </source>
</evidence>
<reference evidence="2 3" key="1">
    <citation type="submission" date="2024-04" db="EMBL/GenBank/DDBJ databases">
        <title>Tritrichomonas musculus Genome.</title>
        <authorList>
            <person name="Alves-Ferreira E."/>
            <person name="Grigg M."/>
            <person name="Lorenzi H."/>
            <person name="Galac M."/>
        </authorList>
    </citation>
    <scope>NUCLEOTIDE SEQUENCE [LARGE SCALE GENOMIC DNA]</scope>
    <source>
        <strain evidence="2 3">EAF2021</strain>
    </source>
</reference>
<gene>
    <name evidence="2" type="ORF">M9Y10_023497</name>
</gene>
<evidence type="ECO:0008006" key="4">
    <source>
        <dbReference type="Google" id="ProtNLM"/>
    </source>
</evidence>
<dbReference type="EMBL" id="JAPFFF010000003">
    <property type="protein sequence ID" value="KAK8895055.1"/>
    <property type="molecule type" value="Genomic_DNA"/>
</dbReference>
<dbReference type="InterPro" id="IPR052842">
    <property type="entry name" value="ER_Co-chaperone"/>
</dbReference>
<dbReference type="PANTHER" id="PTHR45184:SF1">
    <property type="entry name" value="DNAJ PROTEIN ERDJ3A"/>
    <property type="match status" value="1"/>
</dbReference>
<sequence length="348" mass="40266">MFIFTFLIFFGFSSKKKDEIVEMDGRRFRLSVLHREPSDTWVSLLSSQDLEGHTEANTEFDKAFAIGKGFLKFAYLDTSKNVNIPKRLKLKTLPQYCIFYTASQTCIPANISARELINLASYYLPDFTEKASLQWLKKDESNPVALLFTDKKETPALWAAISNVYHKSMLRIGISNDHNFAKELGIESDFPVIIFHNYTHNIIYEGKNDFLTLKVNIKKFMQKKFFKVRSGLSVRPIREYNNNYQGTDTICIINIADDLNPDLEKIRKKFTTSKFDFFYGEKSENLHIPETKKGDILIIFNEIGKYINVDSLEKLESIILELLAGNTNFPNMKELIGFPTDEDIDYEL</sequence>
<dbReference type="PANTHER" id="PTHR45184">
    <property type="entry name" value="DNAJ PROTEIN ERDJ3A"/>
    <property type="match status" value="1"/>
</dbReference>
<keyword evidence="3" id="KW-1185">Reference proteome</keyword>
<dbReference type="Proteomes" id="UP001470230">
    <property type="component" value="Unassembled WGS sequence"/>
</dbReference>